<name>A0A3B1BLJ6_9ZZZZ</name>
<sequence length="130" mass="14238">MKALTKLFILFAAMGFLFILTSCGQNGKSSKSGALTSNAAERVFVPPGEHDEFYAFISGGFSGQLAIYGLPSGRLFKIIPVFALDGEKAYGFNEETKPMLQTSYGFVPWDDAHHPDLSQTNGEIDGRWCF</sequence>
<evidence type="ECO:0000313" key="4">
    <source>
        <dbReference type="EMBL" id="VAX19196.1"/>
    </source>
</evidence>
<dbReference type="GO" id="GO:0046872">
    <property type="term" value="F:metal ion binding"/>
    <property type="evidence" value="ECO:0007669"/>
    <property type="project" value="UniProtKB-KW"/>
</dbReference>
<dbReference type="GO" id="GO:0030313">
    <property type="term" value="C:cell envelope"/>
    <property type="evidence" value="ECO:0007669"/>
    <property type="project" value="UniProtKB-SubCell"/>
</dbReference>
<evidence type="ECO:0000256" key="2">
    <source>
        <dbReference type="ARBA" id="ARBA00022723"/>
    </source>
</evidence>
<proteinExistence type="predicted"/>
<dbReference type="EMBL" id="UOGD01000131">
    <property type="protein sequence ID" value="VAX19196.1"/>
    <property type="molecule type" value="Genomic_DNA"/>
</dbReference>
<keyword evidence="3" id="KW-0186">Copper</keyword>
<accession>A0A3B1BLJ6</accession>
<dbReference type="SUPFAM" id="SSF50974">
    <property type="entry name" value="Nitrous oxide reductase, N-terminal domain"/>
    <property type="match status" value="1"/>
</dbReference>
<keyword evidence="4" id="KW-0560">Oxidoreductase</keyword>
<dbReference type="InterPro" id="IPR015943">
    <property type="entry name" value="WD40/YVTN_repeat-like_dom_sf"/>
</dbReference>
<evidence type="ECO:0000256" key="1">
    <source>
        <dbReference type="ARBA" id="ARBA00004196"/>
    </source>
</evidence>
<dbReference type="PANTHER" id="PTHR42838">
    <property type="entry name" value="CYTOCHROME C OXIDASE SUBUNIT II"/>
    <property type="match status" value="1"/>
</dbReference>
<dbReference type="PANTHER" id="PTHR42838:SF2">
    <property type="entry name" value="NITROUS-OXIDE REDUCTASE"/>
    <property type="match status" value="1"/>
</dbReference>
<feature type="non-terminal residue" evidence="4">
    <location>
        <position position="130"/>
    </location>
</feature>
<dbReference type="InterPro" id="IPR011045">
    <property type="entry name" value="N2O_reductase_N"/>
</dbReference>
<dbReference type="GO" id="GO:0016491">
    <property type="term" value="F:oxidoreductase activity"/>
    <property type="evidence" value="ECO:0007669"/>
    <property type="project" value="UniProtKB-KW"/>
</dbReference>
<protein>
    <submittedName>
        <fullName evidence="4">Nitrous-oxide reductase</fullName>
        <ecNumber evidence="4">1.7.99.6</ecNumber>
    </submittedName>
</protein>
<dbReference type="AlphaFoldDB" id="A0A3B1BLJ6"/>
<reference evidence="4" key="1">
    <citation type="submission" date="2018-06" db="EMBL/GenBank/DDBJ databases">
        <authorList>
            <person name="Zhirakovskaya E."/>
        </authorList>
    </citation>
    <scope>NUCLEOTIDE SEQUENCE</scope>
</reference>
<dbReference type="Gene3D" id="2.130.10.10">
    <property type="entry name" value="YVTN repeat-like/Quinoprotein amine dehydrogenase"/>
    <property type="match status" value="1"/>
</dbReference>
<organism evidence="4">
    <name type="scientific">hydrothermal vent metagenome</name>
    <dbReference type="NCBI Taxonomy" id="652676"/>
    <lineage>
        <taxon>unclassified sequences</taxon>
        <taxon>metagenomes</taxon>
        <taxon>ecological metagenomes</taxon>
    </lineage>
</organism>
<dbReference type="EC" id="1.7.99.6" evidence="4"/>
<gene>
    <name evidence="4" type="ORF">MNBD_IGNAVI01-1880</name>
</gene>
<dbReference type="PROSITE" id="PS51257">
    <property type="entry name" value="PROKAR_LIPOPROTEIN"/>
    <property type="match status" value="1"/>
</dbReference>
<dbReference type="InterPro" id="IPR051403">
    <property type="entry name" value="NosZ/Cyto_c_oxidase_sub2"/>
</dbReference>
<comment type="subcellular location">
    <subcellularLocation>
        <location evidence="1">Cell envelope</location>
    </subcellularLocation>
</comment>
<evidence type="ECO:0000256" key="3">
    <source>
        <dbReference type="ARBA" id="ARBA00023008"/>
    </source>
</evidence>
<keyword evidence="2" id="KW-0479">Metal-binding</keyword>